<dbReference type="PANTHER" id="PTHR33107:SF28">
    <property type="entry name" value="CYSTEINE PROTEASE INHIBITOR 8-LIKE"/>
    <property type="match status" value="1"/>
</dbReference>
<evidence type="ECO:0000313" key="3">
    <source>
        <dbReference type="EMBL" id="GMJ06620.1"/>
    </source>
</evidence>
<dbReference type="PROSITE" id="PS00283">
    <property type="entry name" value="SOYBEAN_KUNITZ"/>
    <property type="match status" value="1"/>
</dbReference>
<dbReference type="InterPro" id="IPR011065">
    <property type="entry name" value="Kunitz_inhibitor_STI-like_sf"/>
</dbReference>
<feature type="signal peptide" evidence="2">
    <location>
        <begin position="1"/>
        <end position="23"/>
    </location>
</feature>
<proteinExistence type="inferred from homology"/>
<accession>A0A9W7J1X3</accession>
<comment type="similarity">
    <text evidence="1">Belongs to the protease inhibitor I3 (leguminous Kunitz-type inhibitor) family.</text>
</comment>
<protein>
    <submittedName>
        <fullName evidence="3">Uncharacterized protein</fullName>
    </submittedName>
</protein>
<comment type="caution">
    <text evidence="3">The sequence shown here is derived from an EMBL/GenBank/DDBJ whole genome shotgun (WGS) entry which is preliminary data.</text>
</comment>
<dbReference type="Gene3D" id="2.80.10.50">
    <property type="match status" value="1"/>
</dbReference>
<name>A0A9W7J1X3_HIBTR</name>
<dbReference type="AlphaFoldDB" id="A0A9W7J1X3"/>
<keyword evidence="2" id="KW-0732">Signal</keyword>
<dbReference type="PANTHER" id="PTHR33107">
    <property type="entry name" value="KUNITZ TRYPSIN INHIBITOR 2"/>
    <property type="match status" value="1"/>
</dbReference>
<dbReference type="SMART" id="SM00452">
    <property type="entry name" value="STI"/>
    <property type="match status" value="1"/>
</dbReference>
<dbReference type="GO" id="GO:0004866">
    <property type="term" value="F:endopeptidase inhibitor activity"/>
    <property type="evidence" value="ECO:0007669"/>
    <property type="project" value="InterPro"/>
</dbReference>
<sequence length="216" mass="24075">MNSSSAAVLFLFFLFSANPFSLSATAAREPVLDTDGEELRSGAPYYIRSTIPGAGGLELASLFSTGIPCPKIVAQSQFANGLPVFFNPVDSTSTNTTVYLSTDVNIEFPGFDAYCRSSNKWRVAPYSTLPGHWWIANGGETDILIKTKFFWVSLKEMRRLSSLSKHLKPYNKLSRSTRSNLPTLRFVSSVKALQFSFFFFWVNKAVHFSFSFILGE</sequence>
<evidence type="ECO:0000256" key="1">
    <source>
        <dbReference type="ARBA" id="ARBA00005440"/>
    </source>
</evidence>
<dbReference type="SUPFAM" id="SSF50386">
    <property type="entry name" value="STI-like"/>
    <property type="match status" value="1"/>
</dbReference>
<dbReference type="EMBL" id="BSYR01000045">
    <property type="protein sequence ID" value="GMJ06620.1"/>
    <property type="molecule type" value="Genomic_DNA"/>
</dbReference>
<evidence type="ECO:0000256" key="2">
    <source>
        <dbReference type="SAM" id="SignalP"/>
    </source>
</evidence>
<evidence type="ECO:0000313" key="4">
    <source>
        <dbReference type="Proteomes" id="UP001165190"/>
    </source>
</evidence>
<organism evidence="3 4">
    <name type="scientific">Hibiscus trionum</name>
    <name type="common">Flower of an hour</name>
    <dbReference type="NCBI Taxonomy" id="183268"/>
    <lineage>
        <taxon>Eukaryota</taxon>
        <taxon>Viridiplantae</taxon>
        <taxon>Streptophyta</taxon>
        <taxon>Embryophyta</taxon>
        <taxon>Tracheophyta</taxon>
        <taxon>Spermatophyta</taxon>
        <taxon>Magnoliopsida</taxon>
        <taxon>eudicotyledons</taxon>
        <taxon>Gunneridae</taxon>
        <taxon>Pentapetalae</taxon>
        <taxon>rosids</taxon>
        <taxon>malvids</taxon>
        <taxon>Malvales</taxon>
        <taxon>Malvaceae</taxon>
        <taxon>Malvoideae</taxon>
        <taxon>Hibiscus</taxon>
    </lineage>
</organism>
<dbReference type="InterPro" id="IPR002160">
    <property type="entry name" value="Prot_inh_Kunz-lg"/>
</dbReference>
<keyword evidence="4" id="KW-1185">Reference proteome</keyword>
<gene>
    <name evidence="3" type="ORF">HRI_004331200</name>
</gene>
<dbReference type="Proteomes" id="UP001165190">
    <property type="component" value="Unassembled WGS sequence"/>
</dbReference>
<dbReference type="Pfam" id="PF00197">
    <property type="entry name" value="Kunitz_legume"/>
    <property type="match status" value="1"/>
</dbReference>
<reference evidence="3" key="1">
    <citation type="submission" date="2023-05" db="EMBL/GenBank/DDBJ databases">
        <title>Genome and transcriptome analyses reveal genes involved in the formation of fine ridges on petal epidermal cells in Hibiscus trionum.</title>
        <authorList>
            <person name="Koshimizu S."/>
            <person name="Masuda S."/>
            <person name="Ishii T."/>
            <person name="Shirasu K."/>
            <person name="Hoshino A."/>
            <person name="Arita M."/>
        </authorList>
    </citation>
    <scope>NUCLEOTIDE SEQUENCE</scope>
    <source>
        <strain evidence="3">Hamamatsu line</strain>
    </source>
</reference>
<feature type="chain" id="PRO_5040956261" evidence="2">
    <location>
        <begin position="24"/>
        <end position="216"/>
    </location>
</feature>
<dbReference type="OrthoDB" id="1918435at2759"/>